<dbReference type="RefSeq" id="WP_075756372.1">
    <property type="nucleotide sequence ID" value="NZ_CP146991.1"/>
</dbReference>
<name>A0ABM9VZV7_9FIRM</name>
<protein>
    <submittedName>
        <fullName evidence="1">Uncharacterized protein</fullName>
    </submittedName>
</protein>
<comment type="caution">
    <text evidence="1">The sequence shown here is derived from an EMBL/GenBank/DDBJ whole genome shotgun (WGS) entry which is preliminary data.</text>
</comment>
<keyword evidence="2" id="KW-1185">Reference proteome</keyword>
<dbReference type="Proteomes" id="UP000245702">
    <property type="component" value="Unassembled WGS sequence"/>
</dbReference>
<gene>
    <name evidence="1" type="ORF">SSPH_01076</name>
</gene>
<reference evidence="1 2" key="1">
    <citation type="submission" date="2016-01" db="EMBL/GenBank/DDBJ databases">
        <authorList>
            <person name="Brown R."/>
        </authorList>
    </citation>
    <scope>NUCLEOTIDE SEQUENCE [LARGE SCALE GENOMIC DNA]</scope>
    <source>
        <strain evidence="1">Sporomusa sphaeroides DSM 2875</strain>
    </source>
</reference>
<organism evidence="1 2">
    <name type="scientific">Sporomusa sphaeroides DSM 2875</name>
    <dbReference type="NCBI Taxonomy" id="1337886"/>
    <lineage>
        <taxon>Bacteria</taxon>
        <taxon>Bacillati</taxon>
        <taxon>Bacillota</taxon>
        <taxon>Negativicutes</taxon>
        <taxon>Selenomonadales</taxon>
        <taxon>Sporomusaceae</taxon>
        <taxon>Sporomusa</taxon>
    </lineage>
</organism>
<evidence type="ECO:0000313" key="1">
    <source>
        <dbReference type="EMBL" id="CVK18438.1"/>
    </source>
</evidence>
<sequence length="99" mass="11097">MQGISDLALEINPQCGRFSGEQIDRLIAAFRRAGGSDENIKEVIIRYHTEYMPFGPEEFCRSIEALFPNESWRDGIATLMGCATSRILRGGLHTKKPPI</sequence>
<evidence type="ECO:0000313" key="2">
    <source>
        <dbReference type="Proteomes" id="UP000245702"/>
    </source>
</evidence>
<dbReference type="EMBL" id="FCOW01000004">
    <property type="protein sequence ID" value="CVK18438.1"/>
    <property type="molecule type" value="Genomic_DNA"/>
</dbReference>
<proteinExistence type="predicted"/>
<accession>A0ABM9VZV7</accession>